<sequence>MSLVSCNAQNQLFQQGIMTVKVAYNMADAVAKAANERQIAAYSGISGLPDLSTPLMVENVTNLKNGSLVDNGKGVIVPPDTYLAFQIGFGCQVGFGFGIEILPSSIAIVDNNSLILPRASVPSTNQWAVAGQYAFFASNNYNGDMIYVYDNNFGTHSLSQEIAANSYQIRITCTPLRSWTDSNGNTYSVNRPNLDPPSNPPQLPGVMAAGDGDGINVHGGTVTGSGTSGETYGGCSGYTVDSQSVSMVFDVFVVNQKYYTTQTYQLFQSNGGDGLND</sequence>
<comment type="caution">
    <text evidence="1">The sequence shown here is derived from an EMBL/GenBank/DDBJ whole genome shotgun (WGS) entry which is preliminary data.</text>
</comment>
<name>A0A7Y4KHK9_9BACT</name>
<organism evidence="1 2">
    <name type="scientific">Corallococcus exercitus</name>
    <dbReference type="NCBI Taxonomy" id="2316736"/>
    <lineage>
        <taxon>Bacteria</taxon>
        <taxon>Pseudomonadati</taxon>
        <taxon>Myxococcota</taxon>
        <taxon>Myxococcia</taxon>
        <taxon>Myxococcales</taxon>
        <taxon>Cystobacterineae</taxon>
        <taxon>Myxococcaceae</taxon>
        <taxon>Corallococcus</taxon>
    </lineage>
</organism>
<proteinExistence type="predicted"/>
<accession>A0A7Y4KHK9</accession>
<protein>
    <submittedName>
        <fullName evidence="1">Uncharacterized protein</fullName>
    </submittedName>
</protein>
<gene>
    <name evidence="1" type="ORF">HMI49_12100</name>
</gene>
<evidence type="ECO:0000313" key="1">
    <source>
        <dbReference type="EMBL" id="NOK33941.1"/>
    </source>
</evidence>
<dbReference type="RefSeq" id="WP_171434807.1">
    <property type="nucleotide sequence ID" value="NZ_JABFJV010000052.1"/>
</dbReference>
<reference evidence="1 2" key="1">
    <citation type="submission" date="2020-05" db="EMBL/GenBank/DDBJ databases">
        <authorList>
            <person name="Whitworth D."/>
        </authorList>
    </citation>
    <scope>NUCLEOTIDE SEQUENCE [LARGE SCALE GENOMIC DNA]</scope>
    <source>
        <strain evidence="1 2">AB043B</strain>
    </source>
</reference>
<evidence type="ECO:0000313" key="2">
    <source>
        <dbReference type="Proteomes" id="UP000563426"/>
    </source>
</evidence>
<dbReference type="EMBL" id="JABFJV010000052">
    <property type="protein sequence ID" value="NOK33941.1"/>
    <property type="molecule type" value="Genomic_DNA"/>
</dbReference>
<dbReference type="Proteomes" id="UP000563426">
    <property type="component" value="Unassembled WGS sequence"/>
</dbReference>
<keyword evidence="2" id="KW-1185">Reference proteome</keyword>
<dbReference type="AlphaFoldDB" id="A0A7Y4KHK9"/>